<dbReference type="AlphaFoldDB" id="A0AAD6SQ11"/>
<reference evidence="1" key="1">
    <citation type="submission" date="2023-03" db="EMBL/GenBank/DDBJ databases">
        <title>Massive genome expansion in bonnet fungi (Mycena s.s.) driven by repeated elements and novel gene families across ecological guilds.</title>
        <authorList>
            <consortium name="Lawrence Berkeley National Laboratory"/>
            <person name="Harder C.B."/>
            <person name="Miyauchi S."/>
            <person name="Viragh M."/>
            <person name="Kuo A."/>
            <person name="Thoen E."/>
            <person name="Andreopoulos B."/>
            <person name="Lu D."/>
            <person name="Skrede I."/>
            <person name="Drula E."/>
            <person name="Henrissat B."/>
            <person name="Morin E."/>
            <person name="Kohler A."/>
            <person name="Barry K."/>
            <person name="LaButti K."/>
            <person name="Morin E."/>
            <person name="Salamov A."/>
            <person name="Lipzen A."/>
            <person name="Mereny Z."/>
            <person name="Hegedus B."/>
            <person name="Baldrian P."/>
            <person name="Stursova M."/>
            <person name="Weitz H."/>
            <person name="Taylor A."/>
            <person name="Grigoriev I.V."/>
            <person name="Nagy L.G."/>
            <person name="Martin F."/>
            <person name="Kauserud H."/>
        </authorList>
    </citation>
    <scope>NUCLEOTIDE SEQUENCE</scope>
    <source>
        <strain evidence="1">CBHHK200</strain>
    </source>
</reference>
<sequence>MSPLSRLQRAKGLDFNFLTHKISLLSLPCARAAERAKHEGPGVNVRVVPVNSDVPASASGRKAAAAISAGRSRAKSPGFYGSAQGTIGRSQMVPHANCVVTVDMRGFGVELNFRVDELY</sequence>
<accession>A0AAD6SQ11</accession>
<proteinExistence type="predicted"/>
<dbReference type="EMBL" id="JARJCM010000078">
    <property type="protein sequence ID" value="KAJ7031813.1"/>
    <property type="molecule type" value="Genomic_DNA"/>
</dbReference>
<dbReference type="Proteomes" id="UP001218188">
    <property type="component" value="Unassembled WGS sequence"/>
</dbReference>
<gene>
    <name evidence="1" type="ORF">C8F04DRAFT_1185519</name>
</gene>
<name>A0AAD6SQ11_9AGAR</name>
<evidence type="ECO:0000313" key="2">
    <source>
        <dbReference type="Proteomes" id="UP001218188"/>
    </source>
</evidence>
<protein>
    <submittedName>
        <fullName evidence="1">Uncharacterized protein</fullName>
    </submittedName>
</protein>
<organism evidence="1 2">
    <name type="scientific">Mycena alexandri</name>
    <dbReference type="NCBI Taxonomy" id="1745969"/>
    <lineage>
        <taxon>Eukaryota</taxon>
        <taxon>Fungi</taxon>
        <taxon>Dikarya</taxon>
        <taxon>Basidiomycota</taxon>
        <taxon>Agaricomycotina</taxon>
        <taxon>Agaricomycetes</taxon>
        <taxon>Agaricomycetidae</taxon>
        <taxon>Agaricales</taxon>
        <taxon>Marasmiineae</taxon>
        <taxon>Mycenaceae</taxon>
        <taxon>Mycena</taxon>
    </lineage>
</organism>
<evidence type="ECO:0000313" key="1">
    <source>
        <dbReference type="EMBL" id="KAJ7031813.1"/>
    </source>
</evidence>
<comment type="caution">
    <text evidence="1">The sequence shown here is derived from an EMBL/GenBank/DDBJ whole genome shotgun (WGS) entry which is preliminary data.</text>
</comment>
<keyword evidence="2" id="KW-1185">Reference proteome</keyword>